<protein>
    <submittedName>
        <fullName evidence="1">Uncharacterized protein</fullName>
    </submittedName>
</protein>
<dbReference type="Proteomes" id="UP000183063">
    <property type="component" value="Unassembled WGS sequence"/>
</dbReference>
<gene>
    <name evidence="1" type="ORF">RTCCBAU85039_5970</name>
    <name evidence="2" type="ORF">SAMN05216228_104140</name>
</gene>
<reference evidence="2 4" key="1">
    <citation type="submission" date="2016-10" db="EMBL/GenBank/DDBJ databases">
        <authorList>
            <person name="Varghese N."/>
            <person name="Submissions S."/>
        </authorList>
    </citation>
    <scope>NUCLEOTIDE SEQUENCE [LARGE SCALE GENOMIC DNA]</scope>
    <source>
        <strain evidence="2 4">CGMCC 1.7071</strain>
    </source>
</reference>
<reference evidence="3" key="2">
    <citation type="submission" date="2016-10" db="EMBL/GenBank/DDBJ databases">
        <authorList>
            <person name="Wibberg D."/>
        </authorList>
    </citation>
    <scope>NUCLEOTIDE SEQUENCE [LARGE SCALE GENOMIC DNA]</scope>
</reference>
<name>A0A1H8VCX4_9HYPH</name>
<evidence type="ECO:0000313" key="2">
    <source>
        <dbReference type="EMBL" id="SEP13286.1"/>
    </source>
</evidence>
<evidence type="ECO:0000313" key="1">
    <source>
        <dbReference type="EMBL" id="SEI18692.1"/>
    </source>
</evidence>
<sequence length="124" mass="13702">MSMCLGLIHGLQHAGEQVAEQRVQALRGSDVHPVPTSNRNKREVVCVNDSRSQADVDYAIVMPQLRDDVDIFDRRSAVSNLPVLGSDRNLPSAANNYFVLTHRYSPSFLAGTSIRLTAKFLHAV</sequence>
<dbReference type="EMBL" id="FOCV01000041">
    <property type="protein sequence ID" value="SEP13286.1"/>
    <property type="molecule type" value="Genomic_DNA"/>
</dbReference>
<dbReference type="EMBL" id="FNXB01000052">
    <property type="protein sequence ID" value="SEI18692.1"/>
    <property type="molecule type" value="Genomic_DNA"/>
</dbReference>
<dbReference type="Proteomes" id="UP000198939">
    <property type="component" value="Unassembled WGS sequence"/>
</dbReference>
<proteinExistence type="predicted"/>
<evidence type="ECO:0000313" key="4">
    <source>
        <dbReference type="Proteomes" id="UP000198939"/>
    </source>
</evidence>
<dbReference type="AlphaFoldDB" id="A0A1H8VCX4"/>
<keyword evidence="4" id="KW-1185">Reference proteome</keyword>
<evidence type="ECO:0000313" key="3">
    <source>
        <dbReference type="Proteomes" id="UP000183063"/>
    </source>
</evidence>
<reference evidence="1" key="3">
    <citation type="submission" date="2016-10" db="EMBL/GenBank/DDBJ databases">
        <authorList>
            <person name="de Groot N.N."/>
        </authorList>
    </citation>
    <scope>NUCLEOTIDE SEQUENCE [LARGE SCALE GENOMIC DNA]</scope>
    <source>
        <strain evidence="1">CCBAU85039</strain>
    </source>
</reference>
<organism evidence="1 3">
    <name type="scientific">Rhizobium tibeticum</name>
    <dbReference type="NCBI Taxonomy" id="501024"/>
    <lineage>
        <taxon>Bacteria</taxon>
        <taxon>Pseudomonadati</taxon>
        <taxon>Pseudomonadota</taxon>
        <taxon>Alphaproteobacteria</taxon>
        <taxon>Hyphomicrobiales</taxon>
        <taxon>Rhizobiaceae</taxon>
        <taxon>Rhizobium/Agrobacterium group</taxon>
        <taxon>Rhizobium</taxon>
    </lineage>
</organism>
<dbReference type="STRING" id="501024.RTCCBAU85039_5970"/>
<accession>A0A1H8VCX4</accession>